<name>A0A7K4MMU8_9ARCH</name>
<evidence type="ECO:0000313" key="3">
    <source>
        <dbReference type="EMBL" id="NWJ67908.1"/>
    </source>
</evidence>
<evidence type="ECO:0000256" key="1">
    <source>
        <dbReference type="SAM" id="Phobius"/>
    </source>
</evidence>
<keyword evidence="1" id="KW-0472">Membrane</keyword>
<comment type="caution">
    <text evidence="2">The sequence shown here is derived from an EMBL/GenBank/DDBJ whole genome shotgun (WGS) entry which is preliminary data.</text>
</comment>
<reference evidence="2" key="2">
    <citation type="submission" date="2020-06" db="EMBL/GenBank/DDBJ databases">
        <authorList>
            <person name="Wang Y."/>
        </authorList>
    </citation>
    <scope>NUCLEOTIDE SEQUENCE</scope>
    <source>
        <strain evidence="3">D17</strain>
        <strain evidence="2">L15b</strain>
        <strain evidence="4">L19b</strain>
    </source>
</reference>
<reference evidence="5 6" key="1">
    <citation type="journal article" date="2019" name="Environ. Microbiol.">
        <title>Genomics insights into ecotype formation of ammonia-oxidizing archaea in the deep ocean.</title>
        <authorList>
            <person name="Wang Y."/>
            <person name="Huang J.M."/>
            <person name="Cui G.J."/>
            <person name="Nunoura T."/>
            <person name="Takaki Y."/>
            <person name="Li W.L."/>
            <person name="Li J."/>
            <person name="Gao Z.M."/>
            <person name="Takai K."/>
            <person name="Zhang A.Q."/>
            <person name="Stepanauskas R."/>
        </authorList>
    </citation>
    <scope>NUCLEOTIDE SEQUENCE [LARGE SCALE GENOMIC DNA]</scope>
    <source>
        <strain evidence="3 6">D17</strain>
        <strain evidence="2 5">L15b</strain>
        <strain evidence="4 7">L19b</strain>
    </source>
</reference>
<organism evidence="2 5">
    <name type="scientific">Marine Group I thaumarchaeote</name>
    <dbReference type="NCBI Taxonomy" id="2511932"/>
    <lineage>
        <taxon>Archaea</taxon>
        <taxon>Nitrososphaerota</taxon>
        <taxon>Marine Group I</taxon>
    </lineage>
</organism>
<evidence type="ECO:0000313" key="6">
    <source>
        <dbReference type="Proteomes" id="UP000554454"/>
    </source>
</evidence>
<dbReference type="EMBL" id="JACATA010000002">
    <property type="protein sequence ID" value="NWJ67908.1"/>
    <property type="molecule type" value="Genomic_DNA"/>
</dbReference>
<keyword evidence="1" id="KW-1133">Transmembrane helix</keyword>
<dbReference type="EMBL" id="JACASV010000006">
    <property type="protein sequence ID" value="NWJ42903.1"/>
    <property type="molecule type" value="Genomic_DNA"/>
</dbReference>
<keyword evidence="1" id="KW-0812">Transmembrane</keyword>
<accession>A0A7K4MMU8</accession>
<dbReference type="AlphaFoldDB" id="A0A7K4MMU8"/>
<dbReference type="EMBL" id="JACASU010000006">
    <property type="protein sequence ID" value="NWJ99247.1"/>
    <property type="molecule type" value="Genomic_DNA"/>
</dbReference>
<dbReference type="Proteomes" id="UP000554454">
    <property type="component" value="Unassembled WGS sequence"/>
</dbReference>
<evidence type="ECO:0000313" key="4">
    <source>
        <dbReference type="EMBL" id="NWJ99247.1"/>
    </source>
</evidence>
<dbReference type="Proteomes" id="UP000586694">
    <property type="component" value="Unassembled WGS sequence"/>
</dbReference>
<sequence>MKMNEIDVPKHLRQFMLEGARETKLGDKKGAKKQYRYGNLHIREYDDKYTVHMDKYDPRSDPIRHLVWDAPEVLIGLAGAIIGGRKVGSYLYNKNKNAKQSSILSGLIASIVIGYISYSVSKKLKPQ</sequence>
<evidence type="ECO:0000313" key="7">
    <source>
        <dbReference type="Proteomes" id="UP000586694"/>
    </source>
</evidence>
<evidence type="ECO:0000313" key="2">
    <source>
        <dbReference type="EMBL" id="NWJ42903.1"/>
    </source>
</evidence>
<dbReference type="Proteomes" id="UP000523105">
    <property type="component" value="Unassembled WGS sequence"/>
</dbReference>
<evidence type="ECO:0000313" key="5">
    <source>
        <dbReference type="Proteomes" id="UP000523105"/>
    </source>
</evidence>
<proteinExistence type="predicted"/>
<keyword evidence="6" id="KW-1185">Reference proteome</keyword>
<protein>
    <submittedName>
        <fullName evidence="2">Uncharacterized protein</fullName>
    </submittedName>
</protein>
<feature type="transmembrane region" description="Helical" evidence="1">
    <location>
        <begin position="103"/>
        <end position="121"/>
    </location>
</feature>
<gene>
    <name evidence="4" type="ORF">HX802_01080</name>
    <name evidence="3" type="ORF">HX834_00915</name>
    <name evidence="2" type="ORF">HX837_01585</name>
</gene>